<feature type="transmembrane region" description="Helical" evidence="1">
    <location>
        <begin position="59"/>
        <end position="80"/>
    </location>
</feature>
<feature type="transmembrane region" description="Helical" evidence="1">
    <location>
        <begin position="21"/>
        <end position="47"/>
    </location>
</feature>
<keyword evidence="1" id="KW-1133">Transmembrane helix</keyword>
<keyword evidence="1" id="KW-0472">Membrane</keyword>
<accession>A0A5E4YM23</accession>
<sequence length="145" mass="15945">MSQRFKNPANGYVEEVGYGACYGVLFLGPIYLALKGLWSHVFIWLALISLPTIASMGPFWVLTLLLLSAGYAMFIQGILAKKYLNKGWVLESDPTLPQDPWAAEKAPPPVRASLTKKCPFCAEEIKVEAIRCKHCQADLSATPTA</sequence>
<protein>
    <recommendedName>
        <fullName evidence="4">Zinc ribbon domain-containing protein</fullName>
    </recommendedName>
</protein>
<evidence type="ECO:0000313" key="2">
    <source>
        <dbReference type="EMBL" id="VVE49874.1"/>
    </source>
</evidence>
<dbReference type="EMBL" id="CABPRU010000016">
    <property type="protein sequence ID" value="VVE49874.1"/>
    <property type="molecule type" value="Genomic_DNA"/>
</dbReference>
<evidence type="ECO:0000256" key="1">
    <source>
        <dbReference type="SAM" id="Phobius"/>
    </source>
</evidence>
<keyword evidence="3" id="KW-1185">Reference proteome</keyword>
<gene>
    <name evidence="2" type="ORF">PTE31013_04656</name>
</gene>
<organism evidence="2 3">
    <name type="scientific">Pandoraea terrigena</name>
    <dbReference type="NCBI Taxonomy" id="2508292"/>
    <lineage>
        <taxon>Bacteria</taxon>
        <taxon>Pseudomonadati</taxon>
        <taxon>Pseudomonadota</taxon>
        <taxon>Betaproteobacteria</taxon>
        <taxon>Burkholderiales</taxon>
        <taxon>Burkholderiaceae</taxon>
        <taxon>Pandoraea</taxon>
    </lineage>
</organism>
<keyword evidence="1" id="KW-0812">Transmembrane</keyword>
<dbReference type="RefSeq" id="WP_150614997.1">
    <property type="nucleotide sequence ID" value="NZ_CABPRU010000016.1"/>
</dbReference>
<evidence type="ECO:0000313" key="3">
    <source>
        <dbReference type="Proteomes" id="UP000334380"/>
    </source>
</evidence>
<dbReference type="Proteomes" id="UP000334380">
    <property type="component" value="Unassembled WGS sequence"/>
</dbReference>
<reference evidence="2 3" key="1">
    <citation type="submission" date="2019-08" db="EMBL/GenBank/DDBJ databases">
        <authorList>
            <person name="Peeters C."/>
        </authorList>
    </citation>
    <scope>NUCLEOTIDE SEQUENCE [LARGE SCALE GENOMIC DNA]</scope>
    <source>
        <strain evidence="2 3">LMG 31013</strain>
    </source>
</reference>
<dbReference type="AlphaFoldDB" id="A0A5E4YM23"/>
<proteinExistence type="predicted"/>
<name>A0A5E4YM23_9BURK</name>
<evidence type="ECO:0008006" key="4">
    <source>
        <dbReference type="Google" id="ProtNLM"/>
    </source>
</evidence>
<dbReference type="OrthoDB" id="9814116at2"/>